<dbReference type="InterPro" id="IPR032675">
    <property type="entry name" value="LRR_dom_sf"/>
</dbReference>
<dbReference type="GO" id="GO:0005737">
    <property type="term" value="C:cytoplasm"/>
    <property type="evidence" value="ECO:0007669"/>
    <property type="project" value="UniProtKB-SubCell"/>
</dbReference>
<keyword evidence="6" id="KW-0969">Cilium</keyword>
<keyword evidence="3" id="KW-0963">Cytoplasm</keyword>
<reference evidence="11" key="1">
    <citation type="journal article" date="2011" name="PLoS Biol.">
        <title>Gene gain and loss during evolution of obligate parasitism in the white rust pathogen of Arabidopsis thaliana.</title>
        <authorList>
            <person name="Kemen E."/>
            <person name="Gardiner A."/>
            <person name="Schultz-Larsen T."/>
            <person name="Kemen A.C."/>
            <person name="Balmuth A.L."/>
            <person name="Robert-Seilaniantz A."/>
            <person name="Bailey K."/>
            <person name="Holub E."/>
            <person name="Studholme D.J."/>
            <person name="Maclean D."/>
            <person name="Jones J.D."/>
        </authorList>
    </citation>
    <scope>NUCLEOTIDE SEQUENCE</scope>
</reference>
<evidence type="ECO:0000259" key="10">
    <source>
        <dbReference type="Pfam" id="PF23602"/>
    </source>
</evidence>
<evidence type="ECO:0000256" key="8">
    <source>
        <dbReference type="ARBA" id="ARBA00049982"/>
    </source>
</evidence>
<dbReference type="EMBL" id="FR824175">
    <property type="protein sequence ID" value="CCA21668.1"/>
    <property type="molecule type" value="Genomic_DNA"/>
</dbReference>
<evidence type="ECO:0000256" key="6">
    <source>
        <dbReference type="ARBA" id="ARBA00023069"/>
    </source>
</evidence>
<feature type="region of interest" description="Disordered" evidence="9">
    <location>
        <begin position="246"/>
        <end position="268"/>
    </location>
</feature>
<evidence type="ECO:0000256" key="3">
    <source>
        <dbReference type="ARBA" id="ARBA00022490"/>
    </source>
</evidence>
<accession>F0WK66</accession>
<proteinExistence type="inferred from homology"/>
<keyword evidence="4" id="KW-0433">Leucine-rich repeat</keyword>
<keyword evidence="7" id="KW-0966">Cell projection</keyword>
<evidence type="ECO:0000256" key="4">
    <source>
        <dbReference type="ARBA" id="ARBA00022614"/>
    </source>
</evidence>
<reference evidence="11" key="2">
    <citation type="submission" date="2011-02" db="EMBL/GenBank/DDBJ databases">
        <authorList>
            <person name="MacLean D."/>
        </authorList>
    </citation>
    <scope>NUCLEOTIDE SEQUENCE</scope>
</reference>
<dbReference type="GO" id="GO:0005929">
    <property type="term" value="C:cilium"/>
    <property type="evidence" value="ECO:0007669"/>
    <property type="project" value="UniProtKB-SubCell"/>
</dbReference>
<feature type="domain" description="Dynein axonemal assembly factor 11-like CS" evidence="10">
    <location>
        <begin position="247"/>
        <end position="350"/>
    </location>
</feature>
<dbReference type="PANTHER" id="PTHR18849:SF0">
    <property type="entry name" value="CILIA- AND FLAGELLA-ASSOCIATED PROTEIN 410-RELATED"/>
    <property type="match status" value="1"/>
</dbReference>
<dbReference type="PROSITE" id="PS51450">
    <property type="entry name" value="LRR"/>
    <property type="match status" value="2"/>
</dbReference>
<protein>
    <submittedName>
        <fullName evidence="11">Uncharacterized protein AlNc14C130G6917</fullName>
    </submittedName>
</protein>
<dbReference type="HOGENOM" id="CLU_034806_0_1_1"/>
<name>F0WK66_9STRA</name>
<keyword evidence="5" id="KW-0677">Repeat</keyword>
<dbReference type="AlphaFoldDB" id="F0WK66"/>
<organism evidence="11">
    <name type="scientific">Albugo laibachii Nc14</name>
    <dbReference type="NCBI Taxonomy" id="890382"/>
    <lineage>
        <taxon>Eukaryota</taxon>
        <taxon>Sar</taxon>
        <taxon>Stramenopiles</taxon>
        <taxon>Oomycota</taxon>
        <taxon>Peronosporomycetes</taxon>
        <taxon>Albuginales</taxon>
        <taxon>Albuginaceae</taxon>
        <taxon>Albugo</taxon>
    </lineage>
</organism>
<dbReference type="InterPro" id="IPR001611">
    <property type="entry name" value="Leu-rich_rpt"/>
</dbReference>
<comment type="similarity">
    <text evidence="8">Belongs to the tilB family.</text>
</comment>
<evidence type="ECO:0000256" key="2">
    <source>
        <dbReference type="ARBA" id="ARBA00004496"/>
    </source>
</evidence>
<evidence type="ECO:0000256" key="7">
    <source>
        <dbReference type="ARBA" id="ARBA00023273"/>
    </source>
</evidence>
<dbReference type="InterPro" id="IPR056496">
    <property type="entry name" value="CS_DNAAF11_C"/>
</dbReference>
<evidence type="ECO:0000256" key="1">
    <source>
        <dbReference type="ARBA" id="ARBA00004138"/>
    </source>
</evidence>
<comment type="subcellular location">
    <subcellularLocation>
        <location evidence="1">Cell projection</location>
        <location evidence="1">Cilium</location>
    </subcellularLocation>
    <subcellularLocation>
        <location evidence="2">Cytoplasm</location>
    </subcellularLocation>
</comment>
<dbReference type="SUPFAM" id="SSF52058">
    <property type="entry name" value="L domain-like"/>
    <property type="match status" value="1"/>
</dbReference>
<dbReference type="FunFam" id="3.80.10.10:FF:000052">
    <property type="entry name" value="Leucine rich repeat containing 6"/>
    <property type="match status" value="1"/>
</dbReference>
<dbReference type="Gene3D" id="3.80.10.10">
    <property type="entry name" value="Ribonuclease Inhibitor"/>
    <property type="match status" value="1"/>
</dbReference>
<gene>
    <name evidence="11" type="primary">AlNc14C130G6917</name>
    <name evidence="11" type="ORF">ALNC14_078110</name>
</gene>
<dbReference type="Pfam" id="PF14580">
    <property type="entry name" value="LRR_9"/>
    <property type="match status" value="1"/>
</dbReference>
<evidence type="ECO:0000256" key="5">
    <source>
        <dbReference type="ARBA" id="ARBA00022737"/>
    </source>
</evidence>
<dbReference type="Pfam" id="PF23602">
    <property type="entry name" value="CS_DNAAF11_C"/>
    <property type="match status" value="1"/>
</dbReference>
<sequence>MPLITVELLRKRAEHNEGVLSTLEEISLHQEEIEKIDIIGTLCRKLRILYLQNNIITEMENLIHLKDLRYLNLALNNITQIKGLHSCEFLEKLDLTLNFIDFDSLQESLDHLKTLPHFKELFMLGNPCQSNWPDGFREFVVASLPRISSLDGKDIERSDRIIAHQNWRLREKELHDHVITLRTARKLSDDQNIMRTDSKDETVSYTPESRRQMYMEIAEQKEEDQIRKNINAPRQRDFLQEHADTLESTRKDEKEVDEGQNSDPNKKIRQCNEGKWEFHLSETIDQLILELNLPKFLDTSLIDVDVHPTYVSIIVKNKRFRLRFPEAVQSDRGKAERSKATGVLRLELPKTTSLLNKSVHFDNETNRKLEYEALSEVKSRRVRRFSAPKHIADEMLSTSRNDEAGGRIIPTMMVRRWFTKLLQYRKAEVGKSNLDRALIIDSKVERSKACNITLGTRMNKPLLE</sequence>
<evidence type="ECO:0000313" key="11">
    <source>
        <dbReference type="EMBL" id="CCA21668.1"/>
    </source>
</evidence>
<dbReference type="CDD" id="cd00298">
    <property type="entry name" value="ACD_sHsps_p23-like"/>
    <property type="match status" value="1"/>
</dbReference>
<dbReference type="PANTHER" id="PTHR18849">
    <property type="entry name" value="LEUCINE RICH REPEAT PROTEIN"/>
    <property type="match status" value="1"/>
</dbReference>
<evidence type="ECO:0000256" key="9">
    <source>
        <dbReference type="SAM" id="MobiDB-lite"/>
    </source>
</evidence>